<gene>
    <name evidence="2" type="ORF">K0M31_005853</name>
</gene>
<dbReference type="Proteomes" id="UP001177670">
    <property type="component" value="Unassembled WGS sequence"/>
</dbReference>
<evidence type="ECO:0000256" key="1">
    <source>
        <dbReference type="SAM" id="MobiDB-lite"/>
    </source>
</evidence>
<feature type="region of interest" description="Disordered" evidence="1">
    <location>
        <begin position="1"/>
        <end position="25"/>
    </location>
</feature>
<sequence>MEVEDHRVSPLPPSLSRLPKKKKRQKPKRFLLFVLFGTVSSFEVGEGEESSSSILLSNVSSDPIKPADHSSESRTVTTDVEKEKREEKRRLSNAFPRATYSLDLNVTYHFTI</sequence>
<name>A0AA40FUG1_9HYME</name>
<accession>A0AA40FUG1</accession>
<keyword evidence="3" id="KW-1185">Reference proteome</keyword>
<comment type="caution">
    <text evidence="2">The sequence shown here is derived from an EMBL/GenBank/DDBJ whole genome shotgun (WGS) entry which is preliminary data.</text>
</comment>
<feature type="region of interest" description="Disordered" evidence="1">
    <location>
        <begin position="58"/>
        <end position="90"/>
    </location>
</feature>
<dbReference type="AlphaFoldDB" id="A0AA40FUG1"/>
<evidence type="ECO:0000313" key="3">
    <source>
        <dbReference type="Proteomes" id="UP001177670"/>
    </source>
</evidence>
<proteinExistence type="predicted"/>
<organism evidence="2 3">
    <name type="scientific">Melipona bicolor</name>
    <dbReference type="NCBI Taxonomy" id="60889"/>
    <lineage>
        <taxon>Eukaryota</taxon>
        <taxon>Metazoa</taxon>
        <taxon>Ecdysozoa</taxon>
        <taxon>Arthropoda</taxon>
        <taxon>Hexapoda</taxon>
        <taxon>Insecta</taxon>
        <taxon>Pterygota</taxon>
        <taxon>Neoptera</taxon>
        <taxon>Endopterygota</taxon>
        <taxon>Hymenoptera</taxon>
        <taxon>Apocrita</taxon>
        <taxon>Aculeata</taxon>
        <taxon>Apoidea</taxon>
        <taxon>Anthophila</taxon>
        <taxon>Apidae</taxon>
        <taxon>Melipona</taxon>
    </lineage>
</organism>
<dbReference type="EMBL" id="JAHYIQ010000016">
    <property type="protein sequence ID" value="KAK1125493.1"/>
    <property type="molecule type" value="Genomic_DNA"/>
</dbReference>
<feature type="compositionally biased region" description="Basic and acidic residues" evidence="1">
    <location>
        <begin position="79"/>
        <end position="90"/>
    </location>
</feature>
<evidence type="ECO:0000313" key="2">
    <source>
        <dbReference type="EMBL" id="KAK1125493.1"/>
    </source>
</evidence>
<reference evidence="2" key="1">
    <citation type="submission" date="2021-10" db="EMBL/GenBank/DDBJ databases">
        <title>Melipona bicolor Genome sequencing and assembly.</title>
        <authorList>
            <person name="Araujo N.S."/>
            <person name="Arias M.C."/>
        </authorList>
    </citation>
    <scope>NUCLEOTIDE SEQUENCE</scope>
    <source>
        <strain evidence="2">USP_2M_L1-L4_2017</strain>
        <tissue evidence="2">Whole body</tissue>
    </source>
</reference>
<protein>
    <submittedName>
        <fullName evidence="2">Uncharacterized protein</fullName>
    </submittedName>
</protein>